<evidence type="ECO:0000259" key="1">
    <source>
        <dbReference type="Pfam" id="PF00425"/>
    </source>
</evidence>
<protein>
    <submittedName>
        <fullName evidence="3">Anthranilate synthase C aminase component</fullName>
    </submittedName>
</protein>
<name>A0A7D3VU38_ACTVE</name>
<dbReference type="AlphaFoldDB" id="A0A7D3VU38"/>
<sequence length="483" mass="51908">MAERIRVTAQRVALPGLDALAATLALRARLGADQVYLLESAGGPAGDRTADVIGFGELLTVSVADGAVRVTGAAEVRARVRDAVAPLLDGGRLRDRTRLWDLVRCVEDVFDAPESADRFAFGLLGFFGYDVARYIEELPYLIGDGPDLPDLQLVLYQGVVQTDLETGAAELALYRSPAWSERALDETEIAGLVRDAPAVTGEPEIAAAPAVLHDDTDRATYLGRVERCLKHIAIGDIYQVQVGHELTIASDADPVAVYRRLRARNASPYSYLVPIAGHTLIGASPELFVRVRGGEVVMRPIAGTAPRGALPDEDLAARLAGSEKEVAEHVMLVDLCRNDIGRICARDTLEVREDIVVERYSHVLHLVSTVAGRLAAGVDAMDVVAALFPAGTMTGAPKIRAMEIIEETESRRRGMYAGAVGLLGRGGYLNLALCIRTLDHHDGEYRTRASAGVVADSRPEAEWTETLAKSAAAYWAVTGKELL</sequence>
<dbReference type="InterPro" id="IPR019999">
    <property type="entry name" value="Anth_synth_I-like"/>
</dbReference>
<feature type="domain" description="Chorismate-utilising enzyme C-terminal" evidence="1">
    <location>
        <begin position="218"/>
        <end position="469"/>
    </location>
</feature>
<dbReference type="InterPro" id="IPR006805">
    <property type="entry name" value="Anth_synth_I_N"/>
</dbReference>
<evidence type="ECO:0000313" key="4">
    <source>
        <dbReference type="Proteomes" id="UP000501240"/>
    </source>
</evidence>
<dbReference type="Gene3D" id="3.60.120.10">
    <property type="entry name" value="Anthranilate synthase"/>
    <property type="match status" value="1"/>
</dbReference>
<dbReference type="Pfam" id="PF04715">
    <property type="entry name" value="Anth_synt_I_N"/>
    <property type="match status" value="1"/>
</dbReference>
<dbReference type="SUPFAM" id="SSF56322">
    <property type="entry name" value="ADC synthase"/>
    <property type="match status" value="1"/>
</dbReference>
<dbReference type="Pfam" id="PF00425">
    <property type="entry name" value="Chorismate_bind"/>
    <property type="match status" value="1"/>
</dbReference>
<dbReference type="PRINTS" id="PR00095">
    <property type="entry name" value="ANTSNTHASEI"/>
</dbReference>
<accession>A0A7D3VU38</accession>
<dbReference type="InterPro" id="IPR005801">
    <property type="entry name" value="ADC_synthase"/>
</dbReference>
<feature type="domain" description="Anthranilate synthase component I N-terminal" evidence="2">
    <location>
        <begin position="24"/>
        <end position="165"/>
    </location>
</feature>
<dbReference type="PANTHER" id="PTHR11236:SF9">
    <property type="entry name" value="ANTHRANILATE SYNTHASE COMPONENT 1"/>
    <property type="match status" value="1"/>
</dbReference>
<organism evidence="3 4">
    <name type="scientific">Actinomadura verrucosospora</name>
    <dbReference type="NCBI Taxonomy" id="46165"/>
    <lineage>
        <taxon>Bacteria</taxon>
        <taxon>Bacillati</taxon>
        <taxon>Actinomycetota</taxon>
        <taxon>Actinomycetes</taxon>
        <taxon>Streptosporangiales</taxon>
        <taxon>Thermomonosporaceae</taxon>
        <taxon>Actinomadura</taxon>
    </lineage>
</organism>
<dbReference type="RefSeq" id="WP_173094270.1">
    <property type="nucleotide sequence ID" value="NZ_CP053892.1"/>
</dbReference>
<gene>
    <name evidence="3" type="ORF">ACTIVE_1532</name>
</gene>
<keyword evidence="4" id="KW-1185">Reference proteome</keyword>
<dbReference type="Proteomes" id="UP000501240">
    <property type="component" value="Chromosome"/>
</dbReference>
<proteinExistence type="predicted"/>
<evidence type="ECO:0000313" key="3">
    <source>
        <dbReference type="EMBL" id="QKG19896.1"/>
    </source>
</evidence>
<dbReference type="PANTHER" id="PTHR11236">
    <property type="entry name" value="AMINOBENZOATE/ANTHRANILATE SYNTHASE"/>
    <property type="match status" value="1"/>
</dbReference>
<evidence type="ECO:0000259" key="2">
    <source>
        <dbReference type="Pfam" id="PF04715"/>
    </source>
</evidence>
<dbReference type="InterPro" id="IPR015890">
    <property type="entry name" value="Chorismate_C"/>
</dbReference>
<dbReference type="GO" id="GO:0000162">
    <property type="term" value="P:L-tryptophan biosynthetic process"/>
    <property type="evidence" value="ECO:0007669"/>
    <property type="project" value="TreeGrafter"/>
</dbReference>
<reference evidence="3 4" key="1">
    <citation type="submission" date="2020-05" db="EMBL/GenBank/DDBJ databases">
        <title>Actinomadura verrucosospora NRRL-B18236 (PFL_A860) Genome sequencing and assembly.</title>
        <authorList>
            <person name="Samborskyy M."/>
        </authorList>
    </citation>
    <scope>NUCLEOTIDE SEQUENCE [LARGE SCALE GENOMIC DNA]</scope>
    <source>
        <strain evidence="3 4">NRRL:B18236</strain>
    </source>
</reference>
<dbReference type="EMBL" id="CP053892">
    <property type="protein sequence ID" value="QKG19896.1"/>
    <property type="molecule type" value="Genomic_DNA"/>
</dbReference>